<organism evidence="3 4">
    <name type="scientific">Dactylonectria estremocensis</name>
    <dbReference type="NCBI Taxonomy" id="1079267"/>
    <lineage>
        <taxon>Eukaryota</taxon>
        <taxon>Fungi</taxon>
        <taxon>Dikarya</taxon>
        <taxon>Ascomycota</taxon>
        <taxon>Pezizomycotina</taxon>
        <taxon>Sordariomycetes</taxon>
        <taxon>Hypocreomycetidae</taxon>
        <taxon>Hypocreales</taxon>
        <taxon>Nectriaceae</taxon>
        <taxon>Dactylonectria</taxon>
    </lineage>
</organism>
<comment type="caution">
    <text evidence="3">The sequence shown here is derived from an EMBL/GenBank/DDBJ whole genome shotgun (WGS) entry which is preliminary data.</text>
</comment>
<dbReference type="Pfam" id="PF24883">
    <property type="entry name" value="NPHP3_N"/>
    <property type="match status" value="1"/>
</dbReference>
<dbReference type="InterPro" id="IPR056884">
    <property type="entry name" value="NPHP3-like_N"/>
</dbReference>
<dbReference type="OrthoDB" id="21416at2759"/>
<gene>
    <name evidence="3" type="ORF">B0J13DRAFT_401067</name>
</gene>
<feature type="domain" description="Nephrocystin 3-like N-terminal" evidence="2">
    <location>
        <begin position="20"/>
        <end position="103"/>
    </location>
</feature>
<evidence type="ECO:0000313" key="4">
    <source>
        <dbReference type="Proteomes" id="UP000717696"/>
    </source>
</evidence>
<proteinExistence type="predicted"/>
<evidence type="ECO:0000256" key="1">
    <source>
        <dbReference type="ARBA" id="ARBA00022737"/>
    </source>
</evidence>
<sequence>LSPLDFLKIKEDLLDDHVHNTAEWFFNNDAFLAWYERDRNQVTLCGRTNGAGKSILASLAANYRMSITAVKIAVLFAYYDLKSPDQQRCADIIAGMLKQFLSSS</sequence>
<feature type="non-terminal residue" evidence="3">
    <location>
        <position position="104"/>
    </location>
</feature>
<keyword evidence="4" id="KW-1185">Reference proteome</keyword>
<name>A0A9P9EG06_9HYPO</name>
<evidence type="ECO:0000313" key="3">
    <source>
        <dbReference type="EMBL" id="KAH7136978.1"/>
    </source>
</evidence>
<keyword evidence="1" id="KW-0677">Repeat</keyword>
<accession>A0A9P9EG06</accession>
<reference evidence="3" key="1">
    <citation type="journal article" date="2021" name="Nat. Commun.">
        <title>Genetic determinants of endophytism in the Arabidopsis root mycobiome.</title>
        <authorList>
            <person name="Mesny F."/>
            <person name="Miyauchi S."/>
            <person name="Thiergart T."/>
            <person name="Pickel B."/>
            <person name="Atanasova L."/>
            <person name="Karlsson M."/>
            <person name="Huettel B."/>
            <person name="Barry K.W."/>
            <person name="Haridas S."/>
            <person name="Chen C."/>
            <person name="Bauer D."/>
            <person name="Andreopoulos W."/>
            <person name="Pangilinan J."/>
            <person name="LaButti K."/>
            <person name="Riley R."/>
            <person name="Lipzen A."/>
            <person name="Clum A."/>
            <person name="Drula E."/>
            <person name="Henrissat B."/>
            <person name="Kohler A."/>
            <person name="Grigoriev I.V."/>
            <person name="Martin F.M."/>
            <person name="Hacquard S."/>
        </authorList>
    </citation>
    <scope>NUCLEOTIDE SEQUENCE</scope>
    <source>
        <strain evidence="3">MPI-CAGE-AT-0021</strain>
    </source>
</reference>
<dbReference type="EMBL" id="JAGMUU010000016">
    <property type="protein sequence ID" value="KAH7136978.1"/>
    <property type="molecule type" value="Genomic_DNA"/>
</dbReference>
<protein>
    <recommendedName>
        <fullName evidence="2">Nephrocystin 3-like N-terminal domain-containing protein</fullName>
    </recommendedName>
</protein>
<evidence type="ECO:0000259" key="2">
    <source>
        <dbReference type="Pfam" id="PF24883"/>
    </source>
</evidence>
<feature type="non-terminal residue" evidence="3">
    <location>
        <position position="1"/>
    </location>
</feature>
<dbReference type="Proteomes" id="UP000717696">
    <property type="component" value="Unassembled WGS sequence"/>
</dbReference>
<dbReference type="AlphaFoldDB" id="A0A9P9EG06"/>